<evidence type="ECO:0000313" key="2">
    <source>
        <dbReference type="EMBL" id="KAH7141373.1"/>
    </source>
</evidence>
<organism evidence="2 3">
    <name type="scientific">Dactylonectria estremocensis</name>
    <dbReference type="NCBI Taxonomy" id="1079267"/>
    <lineage>
        <taxon>Eukaryota</taxon>
        <taxon>Fungi</taxon>
        <taxon>Dikarya</taxon>
        <taxon>Ascomycota</taxon>
        <taxon>Pezizomycotina</taxon>
        <taxon>Sordariomycetes</taxon>
        <taxon>Hypocreomycetidae</taxon>
        <taxon>Hypocreales</taxon>
        <taxon>Nectriaceae</taxon>
        <taxon>Dactylonectria</taxon>
    </lineage>
</organism>
<protein>
    <submittedName>
        <fullName evidence="2">Uncharacterized protein</fullName>
    </submittedName>
</protein>
<gene>
    <name evidence="2" type="ORF">B0J13DRAFT_58153</name>
</gene>
<dbReference type="OrthoDB" id="5100126at2759"/>
<dbReference type="EMBL" id="JAGMUU010000012">
    <property type="protein sequence ID" value="KAH7141373.1"/>
    <property type="molecule type" value="Genomic_DNA"/>
</dbReference>
<evidence type="ECO:0000313" key="3">
    <source>
        <dbReference type="Proteomes" id="UP000717696"/>
    </source>
</evidence>
<accession>A0A9P9EPE4</accession>
<dbReference type="Proteomes" id="UP000717696">
    <property type="component" value="Unassembled WGS sequence"/>
</dbReference>
<reference evidence="2" key="1">
    <citation type="journal article" date="2021" name="Nat. Commun.">
        <title>Genetic determinants of endophytism in the Arabidopsis root mycobiome.</title>
        <authorList>
            <person name="Mesny F."/>
            <person name="Miyauchi S."/>
            <person name="Thiergart T."/>
            <person name="Pickel B."/>
            <person name="Atanasova L."/>
            <person name="Karlsson M."/>
            <person name="Huettel B."/>
            <person name="Barry K.W."/>
            <person name="Haridas S."/>
            <person name="Chen C."/>
            <person name="Bauer D."/>
            <person name="Andreopoulos W."/>
            <person name="Pangilinan J."/>
            <person name="LaButti K."/>
            <person name="Riley R."/>
            <person name="Lipzen A."/>
            <person name="Clum A."/>
            <person name="Drula E."/>
            <person name="Henrissat B."/>
            <person name="Kohler A."/>
            <person name="Grigoriev I.V."/>
            <person name="Martin F.M."/>
            <person name="Hacquard S."/>
        </authorList>
    </citation>
    <scope>NUCLEOTIDE SEQUENCE</scope>
    <source>
        <strain evidence="2">MPI-CAGE-AT-0021</strain>
    </source>
</reference>
<dbReference type="AlphaFoldDB" id="A0A9P9EPE4"/>
<feature type="region of interest" description="Disordered" evidence="1">
    <location>
        <begin position="20"/>
        <end position="46"/>
    </location>
</feature>
<sequence>MAISEAEYQYLQRVIRRQTMRRAQQTPPQQCKPGGWHSHGSRLREPSRLNQRRLQATMPRTVNPSLLAGRYHGLPRHPSRASTPVEVSKAIAQGSKPSVPLSDPSPYVAPRLRHVYMGGLGFSLKFARQQLGKGEKKEKPLVYEPEPVEPLFGLDEYLDPLPSPELDAQPGLEFMDWINLIPLEPWDGCELIAEKGIPDACVGITDLKHYDSLGGTGVLDHIRESA</sequence>
<name>A0A9P9EPE4_9HYPO</name>
<keyword evidence="3" id="KW-1185">Reference proteome</keyword>
<comment type="caution">
    <text evidence="2">The sequence shown here is derived from an EMBL/GenBank/DDBJ whole genome shotgun (WGS) entry which is preliminary data.</text>
</comment>
<evidence type="ECO:0000256" key="1">
    <source>
        <dbReference type="SAM" id="MobiDB-lite"/>
    </source>
</evidence>
<proteinExistence type="predicted"/>